<dbReference type="AlphaFoldDB" id="D7B296"/>
<dbReference type="PANTHER" id="PTHR47053:SF1">
    <property type="entry name" value="MUREIN DD-ENDOPEPTIDASE MEPH-RELATED"/>
    <property type="match status" value="1"/>
</dbReference>
<dbReference type="InterPro" id="IPR038765">
    <property type="entry name" value="Papain-like_cys_pep_sf"/>
</dbReference>
<comment type="similarity">
    <text evidence="1">Belongs to the peptidase C40 family.</text>
</comment>
<evidence type="ECO:0000259" key="8">
    <source>
        <dbReference type="PROSITE" id="PS51935"/>
    </source>
</evidence>
<feature type="coiled-coil region" evidence="5">
    <location>
        <begin position="39"/>
        <end position="101"/>
    </location>
</feature>
<sequence>MKNPGGRRTARRFAATTGISAVVAGTMLVPGTAYAEPTQDEVEDKIEELREEVSTAVEEYNQAKEDHDVAETLYEDLDEQVGDEEERYEELRGKVQELASATYQSGDLDSMANILSSEGPESLLEQNADLNYLSEAQKAQLDEFGASHERLFALKDEAEEALEEAETALEEAEEAKTSVEEKLEEQETLLAQFPDSDPAAEGADSSGGQSYTGSASGSAGAALDFAYSKVGLPYVWGGTGPNGYDCSGLVQAAWRAGGVDLPRTTYAQAEVGQRIYDMNALQPGDIMFFFGGLTHDGLYAGNGQMVHAPSSGRNIEVVGLAAYWASEFQFAVRP</sequence>
<evidence type="ECO:0000256" key="5">
    <source>
        <dbReference type="SAM" id="Coils"/>
    </source>
</evidence>
<feature type="domain" description="NlpC/P60" evidence="8">
    <location>
        <begin position="216"/>
        <end position="334"/>
    </location>
</feature>
<gene>
    <name evidence="9" type="ordered locus">Ndas_3144</name>
</gene>
<dbReference type="Proteomes" id="UP000002219">
    <property type="component" value="Chromosome 1"/>
</dbReference>
<evidence type="ECO:0000256" key="4">
    <source>
        <dbReference type="ARBA" id="ARBA00022807"/>
    </source>
</evidence>
<dbReference type="SUPFAM" id="SSF54001">
    <property type="entry name" value="Cysteine proteinases"/>
    <property type="match status" value="1"/>
</dbReference>
<keyword evidence="4" id="KW-0788">Thiol protease</keyword>
<dbReference type="MEROPS" id="C40.007"/>
<dbReference type="PROSITE" id="PS51935">
    <property type="entry name" value="NLPC_P60"/>
    <property type="match status" value="1"/>
</dbReference>
<dbReference type="InterPro" id="IPR051202">
    <property type="entry name" value="Peptidase_C40"/>
</dbReference>
<dbReference type="eggNOG" id="COG1842">
    <property type="taxonomic scope" value="Bacteria"/>
</dbReference>
<keyword evidence="5" id="KW-0175">Coiled coil</keyword>
<dbReference type="InterPro" id="IPR006311">
    <property type="entry name" value="TAT_signal"/>
</dbReference>
<dbReference type="Gene3D" id="6.10.250.3150">
    <property type="match status" value="1"/>
</dbReference>
<dbReference type="eggNOG" id="COG0791">
    <property type="taxonomic scope" value="Bacteria"/>
</dbReference>
<dbReference type="Gene3D" id="3.90.1720.10">
    <property type="entry name" value="endopeptidase domain like (from Nostoc punctiforme)"/>
    <property type="match status" value="1"/>
</dbReference>
<evidence type="ECO:0000313" key="10">
    <source>
        <dbReference type="Proteomes" id="UP000002219"/>
    </source>
</evidence>
<dbReference type="InterPro" id="IPR000064">
    <property type="entry name" value="NLP_P60_dom"/>
</dbReference>
<dbReference type="Pfam" id="PF00877">
    <property type="entry name" value="NLPC_P60"/>
    <property type="match status" value="1"/>
</dbReference>
<evidence type="ECO:0000256" key="2">
    <source>
        <dbReference type="ARBA" id="ARBA00022670"/>
    </source>
</evidence>
<evidence type="ECO:0000256" key="1">
    <source>
        <dbReference type="ARBA" id="ARBA00007074"/>
    </source>
</evidence>
<feature type="signal peptide" evidence="7">
    <location>
        <begin position="1"/>
        <end position="35"/>
    </location>
</feature>
<keyword evidence="3" id="KW-0378">Hydrolase</keyword>
<accession>D7B296</accession>
<dbReference type="PROSITE" id="PS51318">
    <property type="entry name" value="TAT"/>
    <property type="match status" value="1"/>
</dbReference>
<keyword evidence="10" id="KW-1185">Reference proteome</keyword>
<name>D7B296_NOCDD</name>
<keyword evidence="7" id="KW-0732">Signal</keyword>
<keyword evidence="2" id="KW-0645">Protease</keyword>
<dbReference type="GO" id="GO:0008234">
    <property type="term" value="F:cysteine-type peptidase activity"/>
    <property type="evidence" value="ECO:0007669"/>
    <property type="project" value="UniProtKB-KW"/>
</dbReference>
<dbReference type="GeneID" id="91485698"/>
<protein>
    <submittedName>
        <fullName evidence="9">NLP/P60 protein</fullName>
    </submittedName>
</protein>
<proteinExistence type="inferred from homology"/>
<dbReference type="PANTHER" id="PTHR47053">
    <property type="entry name" value="MUREIN DD-ENDOPEPTIDASE MEPH-RELATED"/>
    <property type="match status" value="1"/>
</dbReference>
<dbReference type="KEGG" id="nda:Ndas_3144"/>
<dbReference type="HOGENOM" id="CLU_034085_1_0_11"/>
<dbReference type="STRING" id="446468.Ndas_3144"/>
<dbReference type="GO" id="GO:0006508">
    <property type="term" value="P:proteolysis"/>
    <property type="evidence" value="ECO:0007669"/>
    <property type="project" value="UniProtKB-KW"/>
</dbReference>
<evidence type="ECO:0000256" key="3">
    <source>
        <dbReference type="ARBA" id="ARBA00022801"/>
    </source>
</evidence>
<organism evidence="9 10">
    <name type="scientific">Nocardiopsis dassonvillei (strain ATCC 23218 / DSM 43111 / CIP 107115 / JCM 7437 / KCTC 9190 / NBRC 14626 / NCTC 10488 / NRRL B-5397 / IMRU 509)</name>
    <name type="common">Actinomadura dassonvillei</name>
    <dbReference type="NCBI Taxonomy" id="446468"/>
    <lineage>
        <taxon>Bacteria</taxon>
        <taxon>Bacillati</taxon>
        <taxon>Actinomycetota</taxon>
        <taxon>Actinomycetes</taxon>
        <taxon>Streptosporangiales</taxon>
        <taxon>Nocardiopsidaceae</taxon>
        <taxon>Nocardiopsis</taxon>
    </lineage>
</organism>
<evidence type="ECO:0000313" key="9">
    <source>
        <dbReference type="EMBL" id="ADH68553.1"/>
    </source>
</evidence>
<dbReference type="EMBL" id="CP002040">
    <property type="protein sequence ID" value="ADH68553.1"/>
    <property type="molecule type" value="Genomic_DNA"/>
</dbReference>
<evidence type="ECO:0000256" key="6">
    <source>
        <dbReference type="SAM" id="MobiDB-lite"/>
    </source>
</evidence>
<feature type="region of interest" description="Disordered" evidence="6">
    <location>
        <begin position="161"/>
        <end position="185"/>
    </location>
</feature>
<reference evidence="9 10" key="1">
    <citation type="journal article" date="2010" name="Stand. Genomic Sci.">
        <title>Complete genome sequence of Nocardiopsis dassonvillei type strain (IMRU 509).</title>
        <authorList>
            <person name="Sun H."/>
            <person name="Lapidus A."/>
            <person name="Nolan M."/>
            <person name="Lucas S."/>
            <person name="Del Rio T.G."/>
            <person name="Tice H."/>
            <person name="Cheng J.F."/>
            <person name="Tapia R."/>
            <person name="Han C."/>
            <person name="Goodwin L."/>
            <person name="Pitluck S."/>
            <person name="Pagani I."/>
            <person name="Ivanova N."/>
            <person name="Mavromatis K."/>
            <person name="Mikhailova N."/>
            <person name="Pati A."/>
            <person name="Chen A."/>
            <person name="Palaniappan K."/>
            <person name="Land M."/>
            <person name="Hauser L."/>
            <person name="Chang Y.J."/>
            <person name="Jeffries C.D."/>
            <person name="Djao O.D."/>
            <person name="Rohde M."/>
            <person name="Sikorski J."/>
            <person name="Goker M."/>
            <person name="Woyke T."/>
            <person name="Bristow J."/>
            <person name="Eisen J.A."/>
            <person name="Markowitz V."/>
            <person name="Hugenholtz P."/>
            <person name="Kyrpides N.C."/>
            <person name="Klenk H.P."/>
        </authorList>
    </citation>
    <scope>NUCLEOTIDE SEQUENCE [LARGE SCALE GENOMIC DNA]</scope>
    <source>
        <strain evidence="10">ATCC 23218 / DSM 43111 / CIP 107115 / JCM 7437 / KCTC 9190 / NBRC 14626 / NCTC 10488 / NRRL B-5397 / IMRU 509</strain>
    </source>
</reference>
<dbReference type="RefSeq" id="WP_013154160.1">
    <property type="nucleotide sequence ID" value="NC_014210.1"/>
</dbReference>
<feature type="chain" id="PRO_5003092702" evidence="7">
    <location>
        <begin position="36"/>
        <end position="334"/>
    </location>
</feature>
<feature type="compositionally biased region" description="Acidic residues" evidence="6">
    <location>
        <begin position="161"/>
        <end position="173"/>
    </location>
</feature>
<evidence type="ECO:0000256" key="7">
    <source>
        <dbReference type="SAM" id="SignalP"/>
    </source>
</evidence>